<feature type="compositionally biased region" description="Basic and acidic residues" evidence="4">
    <location>
        <begin position="112"/>
        <end position="124"/>
    </location>
</feature>
<feature type="repeat" description="WD" evidence="3">
    <location>
        <begin position="1173"/>
        <end position="1214"/>
    </location>
</feature>
<dbReference type="Pfam" id="PF00400">
    <property type="entry name" value="WD40"/>
    <property type="match status" value="9"/>
</dbReference>
<dbReference type="Gene3D" id="2.130.10.10">
    <property type="entry name" value="YVTN repeat-like/Quinoprotein amine dehydrogenase"/>
    <property type="match status" value="5"/>
</dbReference>
<dbReference type="InterPro" id="IPR027417">
    <property type="entry name" value="P-loop_NTPase"/>
</dbReference>
<evidence type="ECO:0000256" key="1">
    <source>
        <dbReference type="ARBA" id="ARBA00022574"/>
    </source>
</evidence>
<dbReference type="InterPro" id="IPR020472">
    <property type="entry name" value="WD40_PAC1"/>
</dbReference>
<dbReference type="Gene3D" id="3.40.50.300">
    <property type="entry name" value="P-loop containing nucleotide triphosphate hydrolases"/>
    <property type="match status" value="1"/>
</dbReference>
<dbReference type="Pfam" id="PF24883">
    <property type="entry name" value="NPHP3_N"/>
    <property type="match status" value="1"/>
</dbReference>
<dbReference type="InterPro" id="IPR001680">
    <property type="entry name" value="WD40_rpt"/>
</dbReference>
<dbReference type="PROSITE" id="PS50294">
    <property type="entry name" value="WD_REPEATS_REGION"/>
    <property type="match status" value="13"/>
</dbReference>
<dbReference type="Proteomes" id="UP001163105">
    <property type="component" value="Unassembled WGS sequence"/>
</dbReference>
<dbReference type="Gene3D" id="1.20.120.1020">
    <property type="entry name" value="Prion-inhibition and propagation, HeLo domain"/>
    <property type="match status" value="1"/>
</dbReference>
<dbReference type="PROSITE" id="PS50837">
    <property type="entry name" value="NACHT"/>
    <property type="match status" value="1"/>
</dbReference>
<dbReference type="GO" id="GO:0035097">
    <property type="term" value="C:histone methyltransferase complex"/>
    <property type="evidence" value="ECO:0007669"/>
    <property type="project" value="UniProtKB-ARBA"/>
</dbReference>
<dbReference type="InterPro" id="IPR019775">
    <property type="entry name" value="WD40_repeat_CS"/>
</dbReference>
<accession>A0AB34G2H6</accession>
<dbReference type="FunFam" id="2.130.10.10:FF:000228">
    <property type="entry name" value="COMPASS-like H3K4 histone methylase component WDR5A"/>
    <property type="match status" value="1"/>
</dbReference>
<feature type="repeat" description="WD" evidence="3">
    <location>
        <begin position="1048"/>
        <end position="1089"/>
    </location>
</feature>
<feature type="repeat" description="WD" evidence="3">
    <location>
        <begin position="964"/>
        <end position="1005"/>
    </location>
</feature>
<feature type="repeat" description="WD" evidence="3">
    <location>
        <begin position="880"/>
        <end position="921"/>
    </location>
</feature>
<feature type="repeat" description="WD" evidence="3">
    <location>
        <begin position="1090"/>
        <end position="1131"/>
    </location>
</feature>
<dbReference type="CDD" id="cd00200">
    <property type="entry name" value="WD40"/>
    <property type="match status" value="2"/>
</dbReference>
<dbReference type="SMART" id="SM00320">
    <property type="entry name" value="WD40"/>
    <property type="match status" value="14"/>
</dbReference>
<dbReference type="Pfam" id="PF23414">
    <property type="entry name" value="Beta-prop_EML_2"/>
    <property type="match status" value="1"/>
</dbReference>
<comment type="caution">
    <text evidence="6">The sequence shown here is derived from an EMBL/GenBank/DDBJ whole genome shotgun (WGS) entry which is preliminary data.</text>
</comment>
<evidence type="ECO:0000256" key="2">
    <source>
        <dbReference type="ARBA" id="ARBA00022737"/>
    </source>
</evidence>
<feature type="domain" description="NACHT" evidence="5">
    <location>
        <begin position="317"/>
        <end position="467"/>
    </location>
</feature>
<dbReference type="InterPro" id="IPR050349">
    <property type="entry name" value="WD_LIS1/nudF_dynein_reg"/>
</dbReference>
<dbReference type="PRINTS" id="PR00320">
    <property type="entry name" value="GPROTEINBRPT"/>
</dbReference>
<feature type="repeat" description="WD" evidence="3">
    <location>
        <begin position="1006"/>
        <end position="1047"/>
    </location>
</feature>
<keyword evidence="2" id="KW-0677">Repeat</keyword>
<dbReference type="FunFam" id="3.40.50.300:FF:001638">
    <property type="entry name" value="NACHT and WD40 domain protein"/>
    <property type="match status" value="1"/>
</dbReference>
<dbReference type="InterPro" id="IPR036322">
    <property type="entry name" value="WD40_repeat_dom_sf"/>
</dbReference>
<gene>
    <name evidence="6" type="ORF">O9K51_03591</name>
</gene>
<dbReference type="EMBL" id="JAQHRD010000002">
    <property type="protein sequence ID" value="KAJ6445186.1"/>
    <property type="molecule type" value="Genomic_DNA"/>
</dbReference>
<feature type="region of interest" description="Disordered" evidence="4">
    <location>
        <begin position="112"/>
        <end position="133"/>
    </location>
</feature>
<evidence type="ECO:0000259" key="5">
    <source>
        <dbReference type="PROSITE" id="PS50837"/>
    </source>
</evidence>
<dbReference type="SUPFAM" id="SSF50978">
    <property type="entry name" value="WD40 repeat-like"/>
    <property type="match status" value="3"/>
</dbReference>
<dbReference type="InterPro" id="IPR055442">
    <property type="entry name" value="Beta-prop_EML-like_2nd"/>
</dbReference>
<evidence type="ECO:0000256" key="4">
    <source>
        <dbReference type="SAM" id="MobiDB-lite"/>
    </source>
</evidence>
<keyword evidence="1 3" id="KW-0853">WD repeat</keyword>
<feature type="repeat" description="WD" evidence="3">
    <location>
        <begin position="1214"/>
        <end position="1255"/>
    </location>
</feature>
<protein>
    <submittedName>
        <fullName evidence="6">LysM domain-containingprotein</fullName>
    </submittedName>
</protein>
<proteinExistence type="predicted"/>
<dbReference type="InterPro" id="IPR007111">
    <property type="entry name" value="NACHT_NTPase"/>
</dbReference>
<name>A0AB34G2H6_9HYPO</name>
<reference evidence="6" key="1">
    <citation type="submission" date="2023-01" db="EMBL/GenBank/DDBJ databases">
        <title>The growth and conidiation of Purpureocillium lavendulum are regulated by nitrogen source and histone H3K14 acetylation.</title>
        <authorList>
            <person name="Tang P."/>
            <person name="Han J."/>
            <person name="Zhang C."/>
            <person name="Tang P."/>
            <person name="Qi F."/>
            <person name="Zhang K."/>
            <person name="Liang L."/>
        </authorList>
    </citation>
    <scope>NUCLEOTIDE SEQUENCE</scope>
    <source>
        <strain evidence="6">YMF1.00683</strain>
    </source>
</reference>
<feature type="repeat" description="WD" evidence="3">
    <location>
        <begin position="922"/>
        <end position="963"/>
    </location>
</feature>
<dbReference type="PROSITE" id="PS00678">
    <property type="entry name" value="WD_REPEATS_1"/>
    <property type="match status" value="5"/>
</dbReference>
<evidence type="ECO:0000313" key="7">
    <source>
        <dbReference type="Proteomes" id="UP001163105"/>
    </source>
</evidence>
<dbReference type="PANTHER" id="PTHR44129">
    <property type="entry name" value="WD REPEAT-CONTAINING PROTEIN POP1"/>
    <property type="match status" value="1"/>
</dbReference>
<feature type="repeat" description="WD" evidence="3">
    <location>
        <begin position="838"/>
        <end position="879"/>
    </location>
</feature>
<feature type="repeat" description="WD" evidence="3">
    <location>
        <begin position="1298"/>
        <end position="1339"/>
    </location>
</feature>
<dbReference type="InterPro" id="IPR015943">
    <property type="entry name" value="WD40/YVTN_repeat-like_dom_sf"/>
</dbReference>
<sequence length="1414" mass="155205">MAGPEIAIGAIGLTGLFNNAIDWFEYVYIAKQCVPRLQAHLLKLDNAQLRLTRWGDAVGLCGPQIENDDSLEYSGSFPLDTNQKAQAERIFRTILRKFEACQKICHGYRQGKDEADPSVRDNEIKPFGPGSDPMRSYLHQKMRNMSYRRRNKVSPFQKAKFALYDEKHLIELIKDINGFIDELYGLFPPPKEKQAELSKRELDELTDVLRELGTVVKVYDPSLASAVQYLLNQEVTIFHFHNHAGSRIESQGRIQIAESDAQLLSDLRVVDPGHDMKRIENKKEALLDSTYKWVFDTEQFAEFTRWTDDRLGTGSSRLLWIKGHAGTGKTMLLIGIIRELERQLDFLAPCLSYFFCQGTDTTLNNATAALRSLVWMLLGNQPHLLSHLRGKYNNSGAALFRDANAFWALSGAFRDMLDDPKLSPVLFVVDALDEFDRAKPGLDELLELISGSLARSDKVKWLVSSRPEVAVQAKLKSQTISKALIELDAQTLEAPVNAYIDHKLSTLEGRDGYDANTSVELSTEVRQRASNTFLWVALVFKELEDVDGWDAVEIIQSIPPGLSELYNHMMARIEMGNMRDLQRCKSVLVATCLAYRPLLLSELNAVAGLPTKIRARTIVESCGSFLTITEETVFLIHQSAKDYLDCNFTSMLHPSGPVQGHADIAMRSIEAMSSVLKQNMYGRDYGFIPNNMKPPEPDPLAAIRYSCVFWTDHLVYSGKGPGGNNSLTDSGAVFTFLQEHFLHWLESLSLLGEVAEGARSVRKLLLIARLLGFLEDAEMFARSHASIIARAPLQAYGSALVFSPTNSVVRQTQWAKRLRFIGMVAGIRENWDAYRQSLEGHDGKVHAVAFSPDSKMLASASGDETVRLWDVEAGTHRRTLRGHRGGVNAVAFSPDGKMLASASDGRTVRLWDTGAGTHRRTLEGHSSAVTAVAFSPDGKMLASASMDKTVRLWDAEAGTHRRTLRGHGGGVSAVAFSPDGKMLASGSYDKTVQLWDAETGTHRRTLRGHRGAVAAVAFSPDGKMLASASMDGTLRLWNAEAGTHRQTLEGHGDGVAAVAVSPDGKMLASALMDKTVQVWDAEAGTHRRTLRGHRGAVAAVAVSPDGKMLASASKDKTVRLWDAEAETHRRTLRRHRDAVTAVAFSPDGKMVASASTDGTVWLWDAEAGTHRQTLGHRDAVAAVAFSPDGKMLASASKDKTVRLWDPETGTHRRTLGHRDAVAAVAFSPDGKMLASASWDKSVRLWDAETGTHRWTLRGHGGGVSAVAFSPDGKMLASGSYDKTVQLWDAETGMHRRTLRGHRGAVAAVAFSPDGKMLASASLAWTVCLWDAEAGTHRRTLVGHDGGVNAVAFSPDSSVLASGSYDETVRLWDVEAGTHRRTLEGDGWSVNAVAFSPDGKYLTTNFGSARLSTSG</sequence>
<dbReference type="InterPro" id="IPR029498">
    <property type="entry name" value="HeLo_dom"/>
</dbReference>
<dbReference type="InterPro" id="IPR056884">
    <property type="entry name" value="NPHP3-like_N"/>
</dbReference>
<evidence type="ECO:0000256" key="3">
    <source>
        <dbReference type="PROSITE-ProRule" id="PRU00221"/>
    </source>
</evidence>
<feature type="repeat" description="WD" evidence="3">
    <location>
        <begin position="1132"/>
        <end position="1173"/>
    </location>
</feature>
<dbReference type="SUPFAM" id="SSF52540">
    <property type="entry name" value="P-loop containing nucleoside triphosphate hydrolases"/>
    <property type="match status" value="1"/>
</dbReference>
<organism evidence="6 7">
    <name type="scientific">Purpureocillium lavendulum</name>
    <dbReference type="NCBI Taxonomy" id="1247861"/>
    <lineage>
        <taxon>Eukaryota</taxon>
        <taxon>Fungi</taxon>
        <taxon>Dikarya</taxon>
        <taxon>Ascomycota</taxon>
        <taxon>Pezizomycotina</taxon>
        <taxon>Sordariomycetes</taxon>
        <taxon>Hypocreomycetidae</taxon>
        <taxon>Hypocreales</taxon>
        <taxon>Ophiocordycipitaceae</taxon>
        <taxon>Purpureocillium</taxon>
    </lineage>
</organism>
<dbReference type="Pfam" id="PF14479">
    <property type="entry name" value="HeLo"/>
    <property type="match status" value="1"/>
</dbReference>
<feature type="repeat" description="WD" evidence="3">
    <location>
        <begin position="1340"/>
        <end position="1381"/>
    </location>
</feature>
<dbReference type="InterPro" id="IPR038305">
    <property type="entry name" value="HeLo_sf"/>
</dbReference>
<keyword evidence="7" id="KW-1185">Reference proteome</keyword>
<dbReference type="PROSITE" id="PS50082">
    <property type="entry name" value="WD_REPEATS_2"/>
    <property type="match status" value="13"/>
</dbReference>
<evidence type="ECO:0000313" key="6">
    <source>
        <dbReference type="EMBL" id="KAJ6445186.1"/>
    </source>
</evidence>
<feature type="repeat" description="WD" evidence="3">
    <location>
        <begin position="1256"/>
        <end position="1297"/>
    </location>
</feature>